<protein>
    <submittedName>
        <fullName evidence="1">Uncharacterized protein</fullName>
    </submittedName>
</protein>
<proteinExistence type="predicted"/>
<comment type="caution">
    <text evidence="1">The sequence shown here is derived from an EMBL/GenBank/DDBJ whole genome shotgun (WGS) entry which is preliminary data.</text>
</comment>
<evidence type="ECO:0000313" key="1">
    <source>
        <dbReference type="EMBL" id="GAI57998.1"/>
    </source>
</evidence>
<sequence length="70" mass="8167">MAYFIIVNPDREHLGVLYRISVIAENEDELNALLEDGSLEDGATIYRGEVYATIKETFEKRKLELIRREH</sequence>
<dbReference type="AlphaFoldDB" id="X1PQ95"/>
<name>X1PQ95_9ZZZZ</name>
<dbReference type="EMBL" id="BARV01036924">
    <property type="protein sequence ID" value="GAI57998.1"/>
    <property type="molecule type" value="Genomic_DNA"/>
</dbReference>
<organism evidence="1">
    <name type="scientific">marine sediment metagenome</name>
    <dbReference type="NCBI Taxonomy" id="412755"/>
    <lineage>
        <taxon>unclassified sequences</taxon>
        <taxon>metagenomes</taxon>
        <taxon>ecological metagenomes</taxon>
    </lineage>
</organism>
<gene>
    <name evidence="1" type="ORF">S06H3_57242</name>
</gene>
<reference evidence="1" key="1">
    <citation type="journal article" date="2014" name="Front. Microbiol.">
        <title>High frequency of phylogenetically diverse reductive dehalogenase-homologous genes in deep subseafloor sedimentary metagenomes.</title>
        <authorList>
            <person name="Kawai M."/>
            <person name="Futagami T."/>
            <person name="Toyoda A."/>
            <person name="Takaki Y."/>
            <person name="Nishi S."/>
            <person name="Hori S."/>
            <person name="Arai W."/>
            <person name="Tsubouchi T."/>
            <person name="Morono Y."/>
            <person name="Uchiyama I."/>
            <person name="Ito T."/>
            <person name="Fujiyama A."/>
            <person name="Inagaki F."/>
            <person name="Takami H."/>
        </authorList>
    </citation>
    <scope>NUCLEOTIDE SEQUENCE</scope>
    <source>
        <strain evidence="1">Expedition CK06-06</strain>
    </source>
</reference>
<accession>X1PQ95</accession>